<name>A0ABU4WES2_9BACT</name>
<keyword evidence="4" id="KW-1185">Reference proteome</keyword>
<evidence type="ECO:0000259" key="2">
    <source>
        <dbReference type="Pfam" id="PF13581"/>
    </source>
</evidence>
<keyword evidence="1" id="KW-0418">Kinase</keyword>
<dbReference type="RefSeq" id="WP_370396499.1">
    <property type="nucleotide sequence ID" value="NZ_JALBUT010000002.1"/>
</dbReference>
<dbReference type="Proteomes" id="UP001275932">
    <property type="component" value="Unassembled WGS sequence"/>
</dbReference>
<organism evidence="3 4">
    <name type="scientific">Intestinicryptomonas porci</name>
    <dbReference type="NCBI Taxonomy" id="2926320"/>
    <lineage>
        <taxon>Bacteria</taxon>
        <taxon>Pseudomonadati</taxon>
        <taxon>Verrucomicrobiota</taxon>
        <taxon>Opitutia</taxon>
        <taxon>Opitutales</taxon>
        <taxon>Intestinicryptomonaceae</taxon>
        <taxon>Intestinicryptomonas</taxon>
    </lineage>
</organism>
<protein>
    <submittedName>
        <fullName evidence="3">ATP-binding protein</fullName>
    </submittedName>
</protein>
<proteinExistence type="predicted"/>
<keyword evidence="3" id="KW-0067">ATP-binding</keyword>
<dbReference type="SUPFAM" id="SSF55874">
    <property type="entry name" value="ATPase domain of HSP90 chaperone/DNA topoisomerase II/histidine kinase"/>
    <property type="match status" value="1"/>
</dbReference>
<evidence type="ECO:0000313" key="3">
    <source>
        <dbReference type="EMBL" id="MDX8415054.1"/>
    </source>
</evidence>
<dbReference type="InterPro" id="IPR036890">
    <property type="entry name" value="HATPase_C_sf"/>
</dbReference>
<dbReference type="CDD" id="cd16936">
    <property type="entry name" value="HATPase_RsbW-like"/>
    <property type="match status" value="1"/>
</dbReference>
<dbReference type="Pfam" id="PF13581">
    <property type="entry name" value="HATPase_c_2"/>
    <property type="match status" value="1"/>
</dbReference>
<evidence type="ECO:0000313" key="4">
    <source>
        <dbReference type="Proteomes" id="UP001275932"/>
    </source>
</evidence>
<dbReference type="GO" id="GO:0005524">
    <property type="term" value="F:ATP binding"/>
    <property type="evidence" value="ECO:0007669"/>
    <property type="project" value="UniProtKB-KW"/>
</dbReference>
<dbReference type="InterPro" id="IPR003594">
    <property type="entry name" value="HATPase_dom"/>
</dbReference>
<dbReference type="EMBL" id="JALBUT010000002">
    <property type="protein sequence ID" value="MDX8415054.1"/>
    <property type="molecule type" value="Genomic_DNA"/>
</dbReference>
<sequence>MNYDAEIPQIKRLLADVEDFCAQNSLTKDVEFALNLLLEEIFTNICLHGYNGKGGKVDVEMSKSGGLVKIEISDEAPEFNPLSQAPAPDLNSKIEDREIGGLGVHFIKNFADKASYKRVSNKNVLTILKNIA</sequence>
<comment type="caution">
    <text evidence="3">The sequence shown here is derived from an EMBL/GenBank/DDBJ whole genome shotgun (WGS) entry which is preliminary data.</text>
</comment>
<keyword evidence="1" id="KW-0808">Transferase</keyword>
<keyword evidence="1" id="KW-0723">Serine/threonine-protein kinase</keyword>
<feature type="domain" description="Histidine kinase/HSP90-like ATPase" evidence="2">
    <location>
        <begin position="6"/>
        <end position="127"/>
    </location>
</feature>
<reference evidence="3 4" key="1">
    <citation type="submission" date="2022-03" db="EMBL/GenBank/DDBJ databases">
        <title>Novel taxa within the pig intestine.</title>
        <authorList>
            <person name="Wylensek D."/>
            <person name="Bishof K."/>
            <person name="Afrizal A."/>
            <person name="Clavel T."/>
        </authorList>
    </citation>
    <scope>NUCLEOTIDE SEQUENCE [LARGE SCALE GENOMIC DNA]</scope>
    <source>
        <strain evidence="3 4">CLA-KB-P66</strain>
    </source>
</reference>
<dbReference type="InterPro" id="IPR050267">
    <property type="entry name" value="Anti-sigma-factor_SerPK"/>
</dbReference>
<accession>A0ABU4WES2</accession>
<dbReference type="PANTHER" id="PTHR35526">
    <property type="entry name" value="ANTI-SIGMA-F FACTOR RSBW-RELATED"/>
    <property type="match status" value="1"/>
</dbReference>
<gene>
    <name evidence="3" type="ORF">MOX91_02520</name>
</gene>
<dbReference type="Gene3D" id="3.30.565.10">
    <property type="entry name" value="Histidine kinase-like ATPase, C-terminal domain"/>
    <property type="match status" value="1"/>
</dbReference>
<evidence type="ECO:0000256" key="1">
    <source>
        <dbReference type="ARBA" id="ARBA00022527"/>
    </source>
</evidence>
<keyword evidence="3" id="KW-0547">Nucleotide-binding</keyword>